<feature type="region of interest" description="Disordered" evidence="1">
    <location>
        <begin position="96"/>
        <end position="116"/>
    </location>
</feature>
<dbReference type="OrthoDB" id="10473785at2759"/>
<gene>
    <name evidence="3" type="ORF">Tdes44962_MAKER00368</name>
</gene>
<feature type="compositionally biased region" description="Low complexity" evidence="1">
    <location>
        <begin position="176"/>
        <end position="199"/>
    </location>
</feature>
<protein>
    <submittedName>
        <fullName evidence="3">Uncharacterized protein</fullName>
    </submittedName>
</protein>
<feature type="compositionally biased region" description="Low complexity" evidence="1">
    <location>
        <begin position="372"/>
        <end position="385"/>
    </location>
</feature>
<reference evidence="3 4" key="1">
    <citation type="journal article" date="2018" name="IMA Fungus">
        <title>IMA Genome-F 10: Nine draft genome sequences of Claviceps purpurea s.lat., including C. arundinis, C. humidiphila, and C. cf. spartinae, pseudomolecules for the pitch canker pathogen Fusarium circinatum, draft genome of Davidsoniella eucalypti, Grosmannia galeiformis, Quambalaria eucalypti, and Teratosphaeria destructans.</title>
        <authorList>
            <person name="Wingfield B.D."/>
            <person name="Liu M."/>
            <person name="Nguyen H.D."/>
            <person name="Lane F.A."/>
            <person name="Morgan S.W."/>
            <person name="De Vos L."/>
            <person name="Wilken P.M."/>
            <person name="Duong T.A."/>
            <person name="Aylward J."/>
            <person name="Coetzee M.P."/>
            <person name="Dadej K."/>
            <person name="De Beer Z.W."/>
            <person name="Findlay W."/>
            <person name="Havenga M."/>
            <person name="Kolarik M."/>
            <person name="Menzies J.G."/>
            <person name="Naidoo K."/>
            <person name="Pochopski O."/>
            <person name="Shoukouhi P."/>
            <person name="Santana Q.C."/>
            <person name="Seifert K.A."/>
            <person name="Soal N."/>
            <person name="Steenkamp E.T."/>
            <person name="Tatham C.T."/>
            <person name="van der Nest M.A."/>
            <person name="Wingfield M.J."/>
        </authorList>
    </citation>
    <scope>NUCLEOTIDE SEQUENCE [LARGE SCALE GENOMIC DNA]</scope>
    <source>
        <strain evidence="3">CMW44962</strain>
    </source>
</reference>
<accession>A0A9W7SS85</accession>
<dbReference type="EMBL" id="RIBY02001867">
    <property type="protein sequence ID" value="KAH9827642.1"/>
    <property type="molecule type" value="Genomic_DNA"/>
</dbReference>
<keyword evidence="2" id="KW-1133">Transmembrane helix</keyword>
<evidence type="ECO:0000313" key="4">
    <source>
        <dbReference type="Proteomes" id="UP001138500"/>
    </source>
</evidence>
<feature type="region of interest" description="Disordered" evidence="1">
    <location>
        <begin position="1"/>
        <end position="47"/>
    </location>
</feature>
<feature type="transmembrane region" description="Helical" evidence="2">
    <location>
        <begin position="134"/>
        <end position="157"/>
    </location>
</feature>
<feature type="region of interest" description="Disordered" evidence="1">
    <location>
        <begin position="176"/>
        <end position="335"/>
    </location>
</feature>
<feature type="compositionally biased region" description="Polar residues" evidence="1">
    <location>
        <begin position="386"/>
        <end position="409"/>
    </location>
</feature>
<organism evidence="3 4">
    <name type="scientific">Teratosphaeria destructans</name>
    <dbReference type="NCBI Taxonomy" id="418781"/>
    <lineage>
        <taxon>Eukaryota</taxon>
        <taxon>Fungi</taxon>
        <taxon>Dikarya</taxon>
        <taxon>Ascomycota</taxon>
        <taxon>Pezizomycotina</taxon>
        <taxon>Dothideomycetes</taxon>
        <taxon>Dothideomycetidae</taxon>
        <taxon>Mycosphaerellales</taxon>
        <taxon>Teratosphaeriaceae</taxon>
        <taxon>Teratosphaeria</taxon>
    </lineage>
</organism>
<proteinExistence type="predicted"/>
<feature type="region of interest" description="Disordered" evidence="1">
    <location>
        <begin position="372"/>
        <end position="466"/>
    </location>
</feature>
<comment type="caution">
    <text evidence="3">The sequence shown here is derived from an EMBL/GenBank/DDBJ whole genome shotgun (WGS) entry which is preliminary data.</text>
</comment>
<sequence>MIPYFRTSPVSPPSPSNYDQNSMNSPPGSGERAPNFDMPGTEDESATGQILPHYGYLSGVPSRAMANSQAPHFSDSLSRYTNLFQQELRSNDANLRPAPAYQFDPGLGHMPRTLRGGRDRKARNIWRQKRSKKWWVIVVSCAVLAAILIIMPVVFVVGRHKESDDHGDWVYPYPASSGSSSLSPAWTTTSSGMPGSPSSDEVFSKTLSTSSQPNSMISSTKDLTNQQSSTSTPESSSEKLDPGDPVPCTTYSSSFATEGSTTTVHSTTTSTLHTTTTTTLPINMESAKEASRTSQTQSAGANSALEETSKSHVQTTSKVVEPESPSPSSQQAVKPASRIILKSTMTFLWASETESTTTLYSSTVSNVISTSSMSLPSTISSASSSGQGTVRGSSIASNEATELSSPSVGTTSTDRPITSTTTSIAASSTQERQAFPFAEWHGPFNMTSFPNGRAHGQPDGWRAGPP</sequence>
<feature type="compositionally biased region" description="Polar residues" evidence="1">
    <location>
        <begin position="249"/>
        <end position="260"/>
    </location>
</feature>
<feature type="compositionally biased region" description="Polar residues" evidence="1">
    <location>
        <begin position="205"/>
        <end position="227"/>
    </location>
</feature>
<evidence type="ECO:0000313" key="3">
    <source>
        <dbReference type="EMBL" id="KAH9827642.1"/>
    </source>
</evidence>
<feature type="compositionally biased region" description="Low complexity" evidence="1">
    <location>
        <begin position="261"/>
        <end position="280"/>
    </location>
</feature>
<feature type="compositionally biased region" description="Polar residues" evidence="1">
    <location>
        <begin position="16"/>
        <end position="27"/>
    </location>
</feature>
<evidence type="ECO:0000256" key="1">
    <source>
        <dbReference type="SAM" id="MobiDB-lite"/>
    </source>
</evidence>
<dbReference type="Proteomes" id="UP001138500">
    <property type="component" value="Unassembled WGS sequence"/>
</dbReference>
<name>A0A9W7SS85_9PEZI</name>
<dbReference type="AlphaFoldDB" id="A0A9W7SS85"/>
<evidence type="ECO:0000256" key="2">
    <source>
        <dbReference type="SAM" id="Phobius"/>
    </source>
</evidence>
<feature type="compositionally biased region" description="Polar residues" evidence="1">
    <location>
        <begin position="292"/>
        <end position="301"/>
    </location>
</feature>
<keyword evidence="2" id="KW-0472">Membrane</keyword>
<reference evidence="3 4" key="2">
    <citation type="journal article" date="2021" name="Curr. Genet.">
        <title>Genetic response to nitrogen starvation in the aggressive Eucalyptus foliar pathogen Teratosphaeria destructans.</title>
        <authorList>
            <person name="Havenga M."/>
            <person name="Wingfield B.D."/>
            <person name="Wingfield M.J."/>
            <person name="Dreyer L.L."/>
            <person name="Roets F."/>
            <person name="Aylward J."/>
        </authorList>
    </citation>
    <scope>NUCLEOTIDE SEQUENCE [LARGE SCALE GENOMIC DNA]</scope>
    <source>
        <strain evidence="3">CMW44962</strain>
    </source>
</reference>
<feature type="compositionally biased region" description="Low complexity" evidence="1">
    <location>
        <begin position="410"/>
        <end position="429"/>
    </location>
</feature>
<keyword evidence="2" id="KW-0812">Transmembrane</keyword>
<keyword evidence="4" id="KW-1185">Reference proteome</keyword>